<dbReference type="GO" id="GO:0004222">
    <property type="term" value="F:metalloendopeptidase activity"/>
    <property type="evidence" value="ECO:0007669"/>
    <property type="project" value="TreeGrafter"/>
</dbReference>
<dbReference type="Pfam" id="PF05193">
    <property type="entry name" value="Peptidase_M16_C"/>
    <property type="match status" value="1"/>
</dbReference>
<dbReference type="GO" id="GO:0005739">
    <property type="term" value="C:mitochondrion"/>
    <property type="evidence" value="ECO:0007669"/>
    <property type="project" value="UniProtKB-SubCell"/>
</dbReference>
<evidence type="ECO:0000256" key="8">
    <source>
        <dbReference type="ARBA" id="ARBA00023128"/>
    </source>
</evidence>
<evidence type="ECO:0000256" key="6">
    <source>
        <dbReference type="ARBA" id="ARBA00022833"/>
    </source>
</evidence>
<keyword evidence="7" id="KW-0482">Metalloprotease</keyword>
<dbReference type="AlphaFoldDB" id="A0A915E6N7"/>
<dbReference type="Proteomes" id="UP000887574">
    <property type="component" value="Unplaced"/>
</dbReference>
<evidence type="ECO:0000256" key="2">
    <source>
        <dbReference type="ARBA" id="ARBA00004173"/>
    </source>
</evidence>
<dbReference type="PANTHER" id="PTHR11851:SF149">
    <property type="entry name" value="GH01077P"/>
    <property type="match status" value="1"/>
</dbReference>
<comment type="subcellular location">
    <subcellularLocation>
        <location evidence="2">Mitochondrion</location>
    </subcellularLocation>
</comment>
<keyword evidence="5" id="KW-0378">Hydrolase</keyword>
<evidence type="ECO:0000256" key="4">
    <source>
        <dbReference type="ARBA" id="ARBA00022723"/>
    </source>
</evidence>
<name>A0A915E6N7_9BILA</name>
<evidence type="ECO:0000256" key="1">
    <source>
        <dbReference type="ARBA" id="ARBA00001947"/>
    </source>
</evidence>
<dbReference type="PANTHER" id="PTHR11851">
    <property type="entry name" value="METALLOPROTEASE"/>
    <property type="match status" value="1"/>
</dbReference>
<evidence type="ECO:0000256" key="5">
    <source>
        <dbReference type="ARBA" id="ARBA00022801"/>
    </source>
</evidence>
<organism evidence="11 12">
    <name type="scientific">Ditylenchus dipsaci</name>
    <dbReference type="NCBI Taxonomy" id="166011"/>
    <lineage>
        <taxon>Eukaryota</taxon>
        <taxon>Metazoa</taxon>
        <taxon>Ecdysozoa</taxon>
        <taxon>Nematoda</taxon>
        <taxon>Chromadorea</taxon>
        <taxon>Rhabditida</taxon>
        <taxon>Tylenchina</taxon>
        <taxon>Tylenchomorpha</taxon>
        <taxon>Sphaerularioidea</taxon>
        <taxon>Anguinidae</taxon>
        <taxon>Anguininae</taxon>
        <taxon>Ditylenchus</taxon>
    </lineage>
</organism>
<keyword evidence="4" id="KW-0479">Metal-binding</keyword>
<protein>
    <submittedName>
        <fullName evidence="12">Mitochondrial processing peptidase beta subunit</fullName>
    </submittedName>
</protein>
<sequence>MNFKGTRKRSQFDLELEVENMGAHLNAYTSREQTTYFAKCFAHDTEKAVEILSDILLNSVYGSREIENERGVILREMQEVEQNMQEVVFDHLHAGAYNGCSLSGTILGPIENIKSLNRNDMLDYIRTFYKGQRMVLCGAGGVEHEQLVDFAEKYFGKIERGSAEVLKYEPGVFRNSYQIFPNKAMEQIYGCLSVEGTSWTHPDNIATQIVNVMLGSYDRTQSQGVAGLTLLGDEVAKQDLGVQSFMSFTTNYKDTGLTGTYFCVDDAKALQQFTKTITSVWKRLCHEVDERKLNDAKRTIFLNMLLMLDGSTPICEDIGRYFNLISFDYFN</sequence>
<dbReference type="SUPFAM" id="SSF63411">
    <property type="entry name" value="LuxS/MPP-like metallohydrolase"/>
    <property type="match status" value="2"/>
</dbReference>
<keyword evidence="6" id="KW-0862">Zinc</keyword>
<dbReference type="WBParaSite" id="jg3404">
    <property type="protein sequence ID" value="jg3404"/>
    <property type="gene ID" value="jg3404"/>
</dbReference>
<reference evidence="12" key="1">
    <citation type="submission" date="2022-11" db="UniProtKB">
        <authorList>
            <consortium name="WormBaseParasite"/>
        </authorList>
    </citation>
    <scope>IDENTIFICATION</scope>
</reference>
<comment type="cofactor">
    <cofactor evidence="1">
        <name>Zn(2+)</name>
        <dbReference type="ChEBI" id="CHEBI:29105"/>
    </cofactor>
</comment>
<dbReference type="InterPro" id="IPR007863">
    <property type="entry name" value="Peptidase_M16_C"/>
</dbReference>
<evidence type="ECO:0000259" key="9">
    <source>
        <dbReference type="Pfam" id="PF00675"/>
    </source>
</evidence>
<keyword evidence="3" id="KW-0645">Protease</keyword>
<dbReference type="GO" id="GO:0006627">
    <property type="term" value="P:protein processing involved in protein targeting to mitochondrion"/>
    <property type="evidence" value="ECO:0007669"/>
    <property type="project" value="TreeGrafter"/>
</dbReference>
<evidence type="ECO:0000256" key="3">
    <source>
        <dbReference type="ARBA" id="ARBA00022670"/>
    </source>
</evidence>
<evidence type="ECO:0000259" key="10">
    <source>
        <dbReference type="Pfam" id="PF05193"/>
    </source>
</evidence>
<keyword evidence="11" id="KW-1185">Reference proteome</keyword>
<proteinExistence type="predicted"/>
<dbReference type="Pfam" id="PF00675">
    <property type="entry name" value="Peptidase_M16"/>
    <property type="match status" value="1"/>
</dbReference>
<accession>A0A915E6N7</accession>
<evidence type="ECO:0000256" key="7">
    <source>
        <dbReference type="ARBA" id="ARBA00023049"/>
    </source>
</evidence>
<feature type="domain" description="Peptidase M16 C-terminal" evidence="10">
    <location>
        <begin position="115"/>
        <end position="299"/>
    </location>
</feature>
<dbReference type="InterPro" id="IPR011765">
    <property type="entry name" value="Pept_M16_N"/>
</dbReference>
<keyword evidence="8" id="KW-0496">Mitochondrion</keyword>
<feature type="domain" description="Peptidase M16 N-terminal" evidence="9">
    <location>
        <begin position="1"/>
        <end position="109"/>
    </location>
</feature>
<evidence type="ECO:0000313" key="12">
    <source>
        <dbReference type="WBParaSite" id="jg3404"/>
    </source>
</evidence>
<dbReference type="InterPro" id="IPR050361">
    <property type="entry name" value="MPP/UQCRC_Complex"/>
</dbReference>
<dbReference type="InterPro" id="IPR011249">
    <property type="entry name" value="Metalloenz_LuxS/M16"/>
</dbReference>
<dbReference type="Gene3D" id="3.30.830.10">
    <property type="entry name" value="Metalloenzyme, LuxS/M16 peptidase-like"/>
    <property type="match status" value="2"/>
</dbReference>
<dbReference type="GO" id="GO:0046872">
    <property type="term" value="F:metal ion binding"/>
    <property type="evidence" value="ECO:0007669"/>
    <property type="project" value="UniProtKB-KW"/>
</dbReference>
<evidence type="ECO:0000313" key="11">
    <source>
        <dbReference type="Proteomes" id="UP000887574"/>
    </source>
</evidence>